<dbReference type="RefSeq" id="WP_306783820.1">
    <property type="nucleotide sequence ID" value="NZ_JAJFBX010000420.1"/>
</dbReference>
<dbReference type="Gene3D" id="3.40.50.1240">
    <property type="entry name" value="Phosphoglycerate mutase-like"/>
    <property type="match status" value="1"/>
</dbReference>
<dbReference type="EMBL" id="JAJFBX010000420">
    <property type="protein sequence ID" value="MCC2748998.1"/>
    <property type="molecule type" value="Genomic_DNA"/>
</dbReference>
<accession>A0AAW4WQW5</accession>
<name>A0AAW4WQW5_9FIRM</name>
<dbReference type="Pfam" id="PF00300">
    <property type="entry name" value="His_Phos_1"/>
    <property type="match status" value="1"/>
</dbReference>
<protein>
    <submittedName>
        <fullName evidence="1">Histidine phosphatase family protein</fullName>
    </submittedName>
</protein>
<evidence type="ECO:0000313" key="2">
    <source>
        <dbReference type="Proteomes" id="UP001197847"/>
    </source>
</evidence>
<dbReference type="Proteomes" id="UP001197847">
    <property type="component" value="Unassembled WGS sequence"/>
</dbReference>
<dbReference type="InterPro" id="IPR013078">
    <property type="entry name" value="His_Pase_superF_clade-1"/>
</dbReference>
<comment type="caution">
    <text evidence="1">The sequence shown here is derived from an EMBL/GenBank/DDBJ whole genome shotgun (WGS) entry which is preliminary data.</text>
</comment>
<dbReference type="AlphaFoldDB" id="A0AAW4WQW5"/>
<evidence type="ECO:0000313" key="1">
    <source>
        <dbReference type="EMBL" id="MCC2748998.1"/>
    </source>
</evidence>
<reference evidence="1" key="1">
    <citation type="submission" date="2021-10" db="EMBL/GenBank/DDBJ databases">
        <title>Collection of gut derived symbiotic bacterial strains cultured from healthy donors.</title>
        <authorList>
            <person name="Lin H."/>
            <person name="Littmann E."/>
            <person name="Claire K."/>
            <person name="Pamer E."/>
        </authorList>
    </citation>
    <scope>NUCLEOTIDE SEQUENCE</scope>
    <source>
        <strain evidence="1">MSK.22.92</strain>
    </source>
</reference>
<sequence length="76" mass="8783">MDSLTEKGWREAELLSKRTAKWNVTDFYCSPLGRAKDTASFTLKNAGREAEILPWLREFDAPVIDPETGKRRIPWD</sequence>
<organism evidence="1 2">
    <name type="scientific">Agathobacter rectalis</name>
    <dbReference type="NCBI Taxonomy" id="39491"/>
    <lineage>
        <taxon>Bacteria</taxon>
        <taxon>Bacillati</taxon>
        <taxon>Bacillota</taxon>
        <taxon>Clostridia</taxon>
        <taxon>Lachnospirales</taxon>
        <taxon>Lachnospiraceae</taxon>
        <taxon>Agathobacter</taxon>
    </lineage>
</organism>
<dbReference type="InterPro" id="IPR029033">
    <property type="entry name" value="His_PPase_superfam"/>
</dbReference>
<dbReference type="SUPFAM" id="SSF53254">
    <property type="entry name" value="Phosphoglycerate mutase-like"/>
    <property type="match status" value="1"/>
</dbReference>
<feature type="non-terminal residue" evidence="1">
    <location>
        <position position="76"/>
    </location>
</feature>
<gene>
    <name evidence="1" type="ORF">LK487_18680</name>
</gene>
<proteinExistence type="predicted"/>